<sequence>MAKNKLLDPYAQIAAMRLRFPQFKVKQTSILDVEFIGTLQVRWDFPIYKVLVHYRGDVRPIVKILSPEISKSRPHWHSDVDEPCLYKNTDYSWNKRRLIANDIIPWLAGWIYFYEMWLRTGKWLGPEAEHDKPVNNAA</sequence>
<name>A0A364Y4Q8_9BACT</name>
<dbReference type="EMBL" id="QMFY01000002">
    <property type="protein sequence ID" value="RAW01976.1"/>
    <property type="molecule type" value="Genomic_DNA"/>
</dbReference>
<reference evidence="2 3" key="1">
    <citation type="submission" date="2018-06" db="EMBL/GenBank/DDBJ databases">
        <title>Chryseolinea flavus sp. nov., a member of the phylum Bacteroidetes isolated from soil.</title>
        <authorList>
            <person name="Li Y."/>
            <person name="Wang J."/>
        </authorList>
    </citation>
    <scope>NUCLEOTIDE SEQUENCE [LARGE SCALE GENOMIC DNA]</scope>
    <source>
        <strain evidence="2 3">SDU1-6</strain>
    </source>
</reference>
<evidence type="ECO:0000313" key="3">
    <source>
        <dbReference type="Proteomes" id="UP000251889"/>
    </source>
</evidence>
<feature type="domain" description="Type II CBASS E2 protein" evidence="1">
    <location>
        <begin position="12"/>
        <end position="130"/>
    </location>
</feature>
<dbReference type="OrthoDB" id="4736406at2"/>
<proteinExistence type="predicted"/>
<comment type="caution">
    <text evidence="2">The sequence shown here is derived from an EMBL/GenBank/DDBJ whole genome shotgun (WGS) entry which is preliminary data.</text>
</comment>
<dbReference type="Proteomes" id="UP000251889">
    <property type="component" value="Unassembled WGS sequence"/>
</dbReference>
<evidence type="ECO:0000259" key="1">
    <source>
        <dbReference type="Pfam" id="PF26395"/>
    </source>
</evidence>
<dbReference type="Pfam" id="PF26395">
    <property type="entry name" value="E2-CBASS"/>
    <property type="match status" value="1"/>
</dbReference>
<accession>A0A364Y4Q8</accession>
<keyword evidence="3" id="KW-1185">Reference proteome</keyword>
<gene>
    <name evidence="2" type="ORF">DQQ10_05300</name>
</gene>
<dbReference type="AlphaFoldDB" id="A0A364Y4Q8"/>
<protein>
    <recommendedName>
        <fullName evidence="1">Type II CBASS E2 protein domain-containing protein</fullName>
    </recommendedName>
</protein>
<dbReference type="InterPro" id="IPR058588">
    <property type="entry name" value="E2-CBASS"/>
</dbReference>
<dbReference type="RefSeq" id="WP_112745801.1">
    <property type="nucleotide sequence ID" value="NZ_QMFY01000002.1"/>
</dbReference>
<evidence type="ECO:0000313" key="2">
    <source>
        <dbReference type="EMBL" id="RAW01976.1"/>
    </source>
</evidence>
<organism evidence="2 3">
    <name type="scientific">Pseudochryseolinea flava</name>
    <dbReference type="NCBI Taxonomy" id="2059302"/>
    <lineage>
        <taxon>Bacteria</taxon>
        <taxon>Pseudomonadati</taxon>
        <taxon>Bacteroidota</taxon>
        <taxon>Cytophagia</taxon>
        <taxon>Cytophagales</taxon>
        <taxon>Fulvivirgaceae</taxon>
        <taxon>Pseudochryseolinea</taxon>
    </lineage>
</organism>